<name>A0A921UT66_SORBI</name>
<feature type="region of interest" description="Disordered" evidence="1">
    <location>
        <begin position="1"/>
        <end position="42"/>
    </location>
</feature>
<sequence>MENQEDSPPLDPTLAPALLFEPGHGGADEAGEEETTDDDGGTRFLYSIPKRRLLVVAGFDYLNSDAATWITPQGWVLVLDPSTRDACLRDPFTSRTVRLPSDHQESLLPSSNEHTRCLLSKHRPTAAAADDPGCIVLLVHLEEPVLWYFSPGGSRWLRHEYSPELISSDDHSHIMWAMSSLTAARGKFYALVFGDNKIMALEFSPGPIFSTTHLVRTPFLSRFLQVRLVESCGDLFFFQRVSLEPFCAQSITEINVYKLVLSSNDNAWVKVKVSTLGDNRVFFCGSGGGSYGYEFGASMAADEVGLKPNCIYFTHGVGNKNDKGLYVHDLERGTTTLHNPGTNVPDSAKPLLLMHAIL</sequence>
<protein>
    <recommendedName>
        <fullName evidence="2">KIB1-4 beta-propeller domain-containing protein</fullName>
    </recommendedName>
</protein>
<evidence type="ECO:0000256" key="1">
    <source>
        <dbReference type="SAM" id="MobiDB-lite"/>
    </source>
</evidence>
<feature type="domain" description="KIB1-4 beta-propeller" evidence="2">
    <location>
        <begin position="69"/>
        <end position="326"/>
    </location>
</feature>
<dbReference type="InterPro" id="IPR005174">
    <property type="entry name" value="KIB1-4_b-propeller"/>
</dbReference>
<comment type="caution">
    <text evidence="3">The sequence shown here is derived from an EMBL/GenBank/DDBJ whole genome shotgun (WGS) entry which is preliminary data.</text>
</comment>
<dbReference type="PANTHER" id="PTHR33127">
    <property type="entry name" value="TRANSMEMBRANE PROTEIN"/>
    <property type="match status" value="1"/>
</dbReference>
<reference evidence="3" key="2">
    <citation type="submission" date="2020-10" db="EMBL/GenBank/DDBJ databases">
        <authorList>
            <person name="Cooper E.A."/>
            <person name="Brenton Z.W."/>
            <person name="Flinn B.S."/>
            <person name="Jenkins J."/>
            <person name="Shu S."/>
            <person name="Flowers D."/>
            <person name="Luo F."/>
            <person name="Wang Y."/>
            <person name="Xia P."/>
            <person name="Barry K."/>
            <person name="Daum C."/>
            <person name="Lipzen A."/>
            <person name="Yoshinaga Y."/>
            <person name="Schmutz J."/>
            <person name="Saski C."/>
            <person name="Vermerris W."/>
            <person name="Kresovich S."/>
        </authorList>
    </citation>
    <scope>NUCLEOTIDE SEQUENCE</scope>
</reference>
<dbReference type="Proteomes" id="UP000807115">
    <property type="component" value="Chromosome 2"/>
</dbReference>
<dbReference type="OMA" id="RHEYQPE"/>
<feature type="compositionally biased region" description="Acidic residues" evidence="1">
    <location>
        <begin position="29"/>
        <end position="39"/>
    </location>
</feature>
<gene>
    <name evidence="3" type="ORF">BDA96_02G202200</name>
</gene>
<proteinExistence type="predicted"/>
<dbReference type="PANTHER" id="PTHR33127:SF75">
    <property type="entry name" value="DUF295 DOMAIN-CONTAINING PROTEIN"/>
    <property type="match status" value="1"/>
</dbReference>
<evidence type="ECO:0000313" key="4">
    <source>
        <dbReference type="Proteomes" id="UP000807115"/>
    </source>
</evidence>
<evidence type="ECO:0000259" key="2">
    <source>
        <dbReference type="Pfam" id="PF03478"/>
    </source>
</evidence>
<evidence type="ECO:0000313" key="3">
    <source>
        <dbReference type="EMBL" id="KAG0543579.1"/>
    </source>
</evidence>
<dbReference type="EMBL" id="CM027681">
    <property type="protein sequence ID" value="KAG0543579.1"/>
    <property type="molecule type" value="Genomic_DNA"/>
</dbReference>
<dbReference type="Gramene" id="EER96690">
    <property type="protein sequence ID" value="EER96690"/>
    <property type="gene ID" value="SORBI_3002G191300"/>
</dbReference>
<accession>A0A921UT66</accession>
<dbReference type="AlphaFoldDB" id="A0A921UT66"/>
<dbReference type="Pfam" id="PF03478">
    <property type="entry name" value="Beta-prop_KIB1-4"/>
    <property type="match status" value="1"/>
</dbReference>
<organism evidence="3 4">
    <name type="scientific">Sorghum bicolor</name>
    <name type="common">Sorghum</name>
    <name type="synonym">Sorghum vulgare</name>
    <dbReference type="NCBI Taxonomy" id="4558"/>
    <lineage>
        <taxon>Eukaryota</taxon>
        <taxon>Viridiplantae</taxon>
        <taxon>Streptophyta</taxon>
        <taxon>Embryophyta</taxon>
        <taxon>Tracheophyta</taxon>
        <taxon>Spermatophyta</taxon>
        <taxon>Magnoliopsida</taxon>
        <taxon>Liliopsida</taxon>
        <taxon>Poales</taxon>
        <taxon>Poaceae</taxon>
        <taxon>PACMAD clade</taxon>
        <taxon>Panicoideae</taxon>
        <taxon>Andropogonodae</taxon>
        <taxon>Andropogoneae</taxon>
        <taxon>Sorghinae</taxon>
        <taxon>Sorghum</taxon>
    </lineage>
</organism>
<reference evidence="3" key="1">
    <citation type="journal article" date="2019" name="BMC Genomics">
        <title>A new reference genome for Sorghum bicolor reveals high levels of sequence similarity between sweet and grain genotypes: implications for the genetics of sugar metabolism.</title>
        <authorList>
            <person name="Cooper E.A."/>
            <person name="Brenton Z.W."/>
            <person name="Flinn B.S."/>
            <person name="Jenkins J."/>
            <person name="Shu S."/>
            <person name="Flowers D."/>
            <person name="Luo F."/>
            <person name="Wang Y."/>
            <person name="Xia P."/>
            <person name="Barry K."/>
            <person name="Daum C."/>
            <person name="Lipzen A."/>
            <person name="Yoshinaga Y."/>
            <person name="Schmutz J."/>
            <person name="Saski C."/>
            <person name="Vermerris W."/>
            <person name="Kresovich S."/>
        </authorList>
    </citation>
    <scope>NUCLEOTIDE SEQUENCE</scope>
</reference>